<feature type="compositionally biased region" description="Basic and acidic residues" evidence="1">
    <location>
        <begin position="381"/>
        <end position="421"/>
    </location>
</feature>
<proteinExistence type="predicted"/>
<gene>
    <name evidence="3" type="ORF">ABS642_18840</name>
</gene>
<evidence type="ECO:0000256" key="1">
    <source>
        <dbReference type="SAM" id="MobiDB-lite"/>
    </source>
</evidence>
<organism evidence="3">
    <name type="scientific">Microbacterium sp. A8/3-1</name>
    <dbReference type="NCBI Taxonomy" id="3160749"/>
    <lineage>
        <taxon>Bacteria</taxon>
        <taxon>Bacillati</taxon>
        <taxon>Actinomycetota</taxon>
        <taxon>Actinomycetes</taxon>
        <taxon>Micrococcales</taxon>
        <taxon>Microbacteriaceae</taxon>
        <taxon>Microbacterium</taxon>
    </lineage>
</organism>
<keyword evidence="2" id="KW-0472">Membrane</keyword>
<keyword evidence="2" id="KW-0812">Transmembrane</keyword>
<evidence type="ECO:0000256" key="2">
    <source>
        <dbReference type="SAM" id="Phobius"/>
    </source>
</evidence>
<feature type="transmembrane region" description="Helical" evidence="2">
    <location>
        <begin position="91"/>
        <end position="109"/>
    </location>
</feature>
<protein>
    <submittedName>
        <fullName evidence="3">Uncharacterized protein</fullName>
    </submittedName>
</protein>
<dbReference type="EMBL" id="CP158357">
    <property type="protein sequence ID" value="XBX77948.1"/>
    <property type="molecule type" value="Genomic_DNA"/>
</dbReference>
<name>A0AAU7VUZ8_9MICO</name>
<feature type="transmembrane region" description="Helical" evidence="2">
    <location>
        <begin position="20"/>
        <end position="43"/>
    </location>
</feature>
<feature type="transmembrane region" description="Helical" evidence="2">
    <location>
        <begin position="339"/>
        <end position="357"/>
    </location>
</feature>
<evidence type="ECO:0000313" key="3">
    <source>
        <dbReference type="EMBL" id="XBX77948.1"/>
    </source>
</evidence>
<reference evidence="3" key="1">
    <citation type="submission" date="2024-06" db="EMBL/GenBank/DDBJ databases">
        <title>Draft genome sequence of Microbacterium sp. strain A8/3-1, isolated from Oxytropis tragacanthoides Fisch. ex DC. Root nodules in the Altai region of Russia.</title>
        <authorList>
            <person name="Sazanova A."/>
            <person name="Guro P."/>
            <person name="Kuznetsova I."/>
            <person name="Belimov A."/>
            <person name="Safronova V."/>
        </authorList>
    </citation>
    <scope>NUCLEOTIDE SEQUENCE</scope>
    <source>
        <strain evidence="3">A8/3-1</strain>
    </source>
</reference>
<feature type="transmembrane region" description="Helical" evidence="2">
    <location>
        <begin position="233"/>
        <end position="261"/>
    </location>
</feature>
<feature type="region of interest" description="Disordered" evidence="1">
    <location>
        <begin position="380"/>
        <end position="421"/>
    </location>
</feature>
<dbReference type="RefSeq" id="WP_350351347.1">
    <property type="nucleotide sequence ID" value="NZ_CP158357.1"/>
</dbReference>
<keyword evidence="2" id="KW-1133">Transmembrane helix</keyword>
<accession>A0AAU7VUZ8</accession>
<feature type="transmembrane region" description="Helical" evidence="2">
    <location>
        <begin position="49"/>
        <end position="70"/>
    </location>
</feature>
<feature type="transmembrane region" description="Helical" evidence="2">
    <location>
        <begin position="294"/>
        <end position="319"/>
    </location>
</feature>
<dbReference type="AlphaFoldDB" id="A0AAU7VUZ8"/>
<feature type="transmembrane region" description="Helical" evidence="2">
    <location>
        <begin position="140"/>
        <end position="162"/>
    </location>
</feature>
<sequence>MLQALRTFGRILARHWPALVAWYLGGEAVHQLLLQLAGFVGGLTTLGGLLLLPLAVAARLISYVAMYLTVQPSLPHAAGEEAAGPRRFAQAILTAILPFFTFSAAWGMLDADLIEFFRIASSIALRDAGYDLAQLGDRGGLVSIGVLPVAVLVIALAVRILIARFGGRLPSWTLVVAAYAEVLWTFMLFTLVGQWWANAKEWIGERAGAVWLEGIGDWFAANLVPVAALWEGALWLIGVLVAAVLFPAAWLTIAGVTYGATFDTTPPVLRRLEESPKGTVSRLTRIVAQRFEELWAAVALLWRGGPVIFGCLALAYAVWAWAEQHGSRAMLGLFGGQEVAFWSSFLPLLLVAVGVIAEPLRVAIVATAFDAVIGRPGAEMGTRESELDGEPRDLAVARDLEHERPLGVVRQQEHGEDDVRT</sequence>
<feature type="transmembrane region" description="Helical" evidence="2">
    <location>
        <begin position="174"/>
        <end position="197"/>
    </location>
</feature>